<accession>A0ABP5GRD2</accession>
<evidence type="ECO:0000313" key="1">
    <source>
        <dbReference type="EMBL" id="GAA2054895.1"/>
    </source>
</evidence>
<comment type="caution">
    <text evidence="1">The sequence shown here is derived from an EMBL/GenBank/DDBJ whole genome shotgun (WGS) entry which is preliminary data.</text>
</comment>
<protein>
    <recommendedName>
        <fullName evidence="3">DUF397 domain-containing protein</fullName>
    </recommendedName>
</protein>
<proteinExistence type="predicted"/>
<name>A0ABP5GRD2_9ACTN</name>
<sequence>MLVMPENLYDQAITGPFHALCGGGEDNDGTMEDCLTLAELAGGGYAVRDTKLGDESPELRFTKAELIAAAHRLAALD</sequence>
<organism evidence="1 2">
    <name type="scientific">Streptomyces cheonanensis</name>
    <dbReference type="NCBI Taxonomy" id="312720"/>
    <lineage>
        <taxon>Bacteria</taxon>
        <taxon>Bacillati</taxon>
        <taxon>Actinomycetota</taxon>
        <taxon>Actinomycetes</taxon>
        <taxon>Kitasatosporales</taxon>
        <taxon>Streptomycetaceae</taxon>
        <taxon>Streptomyces</taxon>
    </lineage>
</organism>
<reference evidence="2" key="1">
    <citation type="journal article" date="2019" name="Int. J. Syst. Evol. Microbiol.">
        <title>The Global Catalogue of Microorganisms (GCM) 10K type strain sequencing project: providing services to taxonomists for standard genome sequencing and annotation.</title>
        <authorList>
            <consortium name="The Broad Institute Genomics Platform"/>
            <consortium name="The Broad Institute Genome Sequencing Center for Infectious Disease"/>
            <person name="Wu L."/>
            <person name="Ma J."/>
        </authorList>
    </citation>
    <scope>NUCLEOTIDE SEQUENCE [LARGE SCALE GENOMIC DNA]</scope>
    <source>
        <strain evidence="2">JCM 14549</strain>
    </source>
</reference>
<dbReference type="Proteomes" id="UP001403094">
    <property type="component" value="Unassembled WGS sequence"/>
</dbReference>
<gene>
    <name evidence="1" type="ORF">GCM10009757_31150</name>
</gene>
<evidence type="ECO:0000313" key="2">
    <source>
        <dbReference type="Proteomes" id="UP001403094"/>
    </source>
</evidence>
<dbReference type="EMBL" id="BAAANQ010000005">
    <property type="protein sequence ID" value="GAA2054895.1"/>
    <property type="molecule type" value="Genomic_DNA"/>
</dbReference>
<keyword evidence="2" id="KW-1185">Reference proteome</keyword>
<evidence type="ECO:0008006" key="3">
    <source>
        <dbReference type="Google" id="ProtNLM"/>
    </source>
</evidence>